<proteinExistence type="inferred from homology"/>
<dbReference type="InterPro" id="IPR018485">
    <property type="entry name" value="FGGY_C"/>
</dbReference>
<organism evidence="6 7">
    <name type="scientific">Niastella koreensis</name>
    <dbReference type="NCBI Taxonomy" id="354356"/>
    <lineage>
        <taxon>Bacteria</taxon>
        <taxon>Pseudomonadati</taxon>
        <taxon>Bacteroidota</taxon>
        <taxon>Chitinophagia</taxon>
        <taxon>Chitinophagales</taxon>
        <taxon>Chitinophagaceae</taxon>
        <taxon>Niastella</taxon>
    </lineage>
</organism>
<evidence type="ECO:0000256" key="2">
    <source>
        <dbReference type="ARBA" id="ARBA00022679"/>
    </source>
</evidence>
<evidence type="ECO:0000259" key="4">
    <source>
        <dbReference type="Pfam" id="PF00370"/>
    </source>
</evidence>
<dbReference type="InterPro" id="IPR018484">
    <property type="entry name" value="FGGY_N"/>
</dbReference>
<dbReference type="InterPro" id="IPR043129">
    <property type="entry name" value="ATPase_NBD"/>
</dbReference>
<feature type="domain" description="Carbohydrate kinase FGGY C-terminal" evidence="5">
    <location>
        <begin position="258"/>
        <end position="431"/>
    </location>
</feature>
<dbReference type="Pfam" id="PF02782">
    <property type="entry name" value="FGGY_C"/>
    <property type="match status" value="1"/>
</dbReference>
<dbReference type="EMBL" id="LWBO01000005">
    <property type="protein sequence ID" value="OQP51567.1"/>
    <property type="molecule type" value="Genomic_DNA"/>
</dbReference>
<comment type="caution">
    <text evidence="6">The sequence shown here is derived from an EMBL/GenBank/DDBJ whole genome shotgun (WGS) entry which is preliminary data.</text>
</comment>
<dbReference type="RefSeq" id="WP_014219728.1">
    <property type="nucleotide sequence ID" value="NZ_LWBO01000005.1"/>
</dbReference>
<evidence type="ECO:0000256" key="3">
    <source>
        <dbReference type="ARBA" id="ARBA00022777"/>
    </source>
</evidence>
<dbReference type="CDD" id="cd07783">
    <property type="entry name" value="ASKHA_NBD_FGGY_SePSK_AtXK1-like"/>
    <property type="match status" value="1"/>
</dbReference>
<evidence type="ECO:0000259" key="5">
    <source>
        <dbReference type="Pfam" id="PF02782"/>
    </source>
</evidence>
<protein>
    <submittedName>
        <fullName evidence="6">Carbohydrate kinase</fullName>
    </submittedName>
</protein>
<comment type="similarity">
    <text evidence="1">Belongs to the FGGY kinase family.</text>
</comment>
<dbReference type="GO" id="GO:0016301">
    <property type="term" value="F:kinase activity"/>
    <property type="evidence" value="ECO:0007669"/>
    <property type="project" value="UniProtKB-KW"/>
</dbReference>
<name>A0ABX3NZT7_9BACT</name>
<evidence type="ECO:0000313" key="6">
    <source>
        <dbReference type="EMBL" id="OQP51567.1"/>
    </source>
</evidence>
<gene>
    <name evidence="6" type="ORF">A4D02_25990</name>
</gene>
<keyword evidence="2" id="KW-0808">Transferase</keyword>
<dbReference type="PANTHER" id="PTHR43095:SF2">
    <property type="entry name" value="GLUCONOKINASE"/>
    <property type="match status" value="1"/>
</dbReference>
<sequence length="485" mass="52972">MNKPYFVGIDIGTQGARAVLINSIGEVLGSGEQAFPLNNQSREEQSPEQWWHDCMLCLQQVVGQVRLTINLADIVAISVTSTSGTIIPIDKNNEPLYNAIMYSDPRSAEEASFCKKVALAENSEGYTAFNASSGLPKMLWFINRYPGKVEQLGKFIHAADFIIGKLCGRYDVTDYTNALKSGYDVRKKEWPAYIREKLPIQQNWLQTVQPSGTTVANILPKLAAELGLPKHIKVVAGMTDGCAAQIASGAVQVGDWNTTIGTTLVVKGVTTKEINDPYGRLYCHRHPEGYWMPGGASNTGADWVTRDFGNDLHELTTQAAALVPTRHMAWPLKQQGERFPFIAPQATGFHPVGLPPAELFAACMEGVAYIEKYAYEVIEELSGESVTAVFTAGGGSNSELWLQIRSNVLQLPVYKMKHVTGAVGAAIIAASQTHFTSLTEAAKALTQIEKEVNPRSDAVAIYKQNYQQFIDTLAGKGYISKTAYA</sequence>
<keyword evidence="3 6" id="KW-0418">Kinase</keyword>
<dbReference type="PIRSF" id="PIRSF000538">
    <property type="entry name" value="GlpK"/>
    <property type="match status" value="1"/>
</dbReference>
<reference evidence="6 7" key="1">
    <citation type="submission" date="2016-04" db="EMBL/GenBank/DDBJ databases">
        <authorList>
            <person name="Chen L."/>
            <person name="Zhuang W."/>
            <person name="Wang G."/>
        </authorList>
    </citation>
    <scope>NUCLEOTIDE SEQUENCE [LARGE SCALE GENOMIC DNA]</scope>
    <source>
        <strain evidence="7">GR20</strain>
    </source>
</reference>
<dbReference type="PANTHER" id="PTHR43095">
    <property type="entry name" value="SUGAR KINASE"/>
    <property type="match status" value="1"/>
</dbReference>
<dbReference type="InterPro" id="IPR000577">
    <property type="entry name" value="Carb_kinase_FGGY"/>
</dbReference>
<dbReference type="Proteomes" id="UP000192277">
    <property type="component" value="Unassembled WGS sequence"/>
</dbReference>
<evidence type="ECO:0000256" key="1">
    <source>
        <dbReference type="ARBA" id="ARBA00009156"/>
    </source>
</evidence>
<dbReference type="InterPro" id="IPR050406">
    <property type="entry name" value="FGGY_Carb_Kinase"/>
</dbReference>
<feature type="domain" description="Carbohydrate kinase FGGY N-terminal" evidence="4">
    <location>
        <begin position="5"/>
        <end position="246"/>
    </location>
</feature>
<dbReference type="SUPFAM" id="SSF53067">
    <property type="entry name" value="Actin-like ATPase domain"/>
    <property type="match status" value="2"/>
</dbReference>
<dbReference type="Gene3D" id="3.30.420.40">
    <property type="match status" value="2"/>
</dbReference>
<keyword evidence="7" id="KW-1185">Reference proteome</keyword>
<dbReference type="Pfam" id="PF00370">
    <property type="entry name" value="FGGY_N"/>
    <property type="match status" value="1"/>
</dbReference>
<evidence type="ECO:0000313" key="7">
    <source>
        <dbReference type="Proteomes" id="UP000192277"/>
    </source>
</evidence>
<accession>A0ABX3NZT7</accession>